<dbReference type="GO" id="GO:0004497">
    <property type="term" value="F:monooxygenase activity"/>
    <property type="evidence" value="ECO:0007669"/>
    <property type="project" value="InterPro"/>
</dbReference>
<dbReference type="AlphaFoldDB" id="A0A4Y1RY43"/>
<dbReference type="EMBL" id="AP019304">
    <property type="protein sequence ID" value="BBH09324.1"/>
    <property type="molecule type" value="Genomic_DNA"/>
</dbReference>
<protein>
    <submittedName>
        <fullName evidence="4">Ferulic acid 5-hydroxylase 1</fullName>
    </submittedName>
</protein>
<gene>
    <name evidence="4" type="ORF">Prudu_021787</name>
</gene>
<sequence>MCVKESLRLHPPIPLLLHETAEETSVAGYSFPVGSRVYINAWAIARDPTAWDEPETFKPSRFLNDGSPDFKGSDFEFLPFGSGRRSCRVCNWGCMGWRWLWPIFFIVLHGSCLME</sequence>
<name>A0A4Y1RY43_PRUDU</name>
<dbReference type="GO" id="GO:0020037">
    <property type="term" value="F:heme binding"/>
    <property type="evidence" value="ECO:0007669"/>
    <property type="project" value="InterPro"/>
</dbReference>
<evidence type="ECO:0000256" key="2">
    <source>
        <dbReference type="ARBA" id="ARBA00023004"/>
    </source>
</evidence>
<keyword evidence="1 3" id="KW-0479">Metal-binding</keyword>
<dbReference type="InterPro" id="IPR053062">
    <property type="entry name" value="CYP450_84A"/>
</dbReference>
<organism evidence="4">
    <name type="scientific">Prunus dulcis</name>
    <name type="common">Almond</name>
    <name type="synonym">Amygdalus dulcis</name>
    <dbReference type="NCBI Taxonomy" id="3755"/>
    <lineage>
        <taxon>Eukaryota</taxon>
        <taxon>Viridiplantae</taxon>
        <taxon>Streptophyta</taxon>
        <taxon>Embryophyta</taxon>
        <taxon>Tracheophyta</taxon>
        <taxon>Spermatophyta</taxon>
        <taxon>Magnoliopsida</taxon>
        <taxon>eudicotyledons</taxon>
        <taxon>Gunneridae</taxon>
        <taxon>Pentapetalae</taxon>
        <taxon>rosids</taxon>
        <taxon>fabids</taxon>
        <taxon>Rosales</taxon>
        <taxon>Rosaceae</taxon>
        <taxon>Amygdaloideae</taxon>
        <taxon>Amygdaleae</taxon>
        <taxon>Prunus</taxon>
    </lineage>
</organism>
<dbReference type="Gene3D" id="1.10.630.10">
    <property type="entry name" value="Cytochrome P450"/>
    <property type="match status" value="1"/>
</dbReference>
<dbReference type="PRINTS" id="PR00465">
    <property type="entry name" value="EP450IV"/>
</dbReference>
<proteinExistence type="predicted"/>
<evidence type="ECO:0000313" key="4">
    <source>
        <dbReference type="EMBL" id="BBH09324.1"/>
    </source>
</evidence>
<dbReference type="InterPro" id="IPR002403">
    <property type="entry name" value="Cyt_P450_E_grp-IV"/>
</dbReference>
<dbReference type="PANTHER" id="PTHR47945:SF6">
    <property type="entry name" value="FERULATE 5-HYDROXYLASE"/>
    <property type="match status" value="1"/>
</dbReference>
<dbReference type="PANTHER" id="PTHR47945">
    <property type="entry name" value="CYTOCHROME P450 84A1-RELATED"/>
    <property type="match status" value="1"/>
</dbReference>
<dbReference type="GO" id="GO:0016705">
    <property type="term" value="F:oxidoreductase activity, acting on paired donors, with incorporation or reduction of molecular oxygen"/>
    <property type="evidence" value="ECO:0007669"/>
    <property type="project" value="InterPro"/>
</dbReference>
<dbReference type="InterPro" id="IPR036396">
    <property type="entry name" value="Cyt_P450_sf"/>
</dbReference>
<evidence type="ECO:0000256" key="3">
    <source>
        <dbReference type="PIRSR" id="PIRSR602403-1"/>
    </source>
</evidence>
<dbReference type="GO" id="GO:0005506">
    <property type="term" value="F:iron ion binding"/>
    <property type="evidence" value="ECO:0007669"/>
    <property type="project" value="InterPro"/>
</dbReference>
<reference evidence="4" key="1">
    <citation type="journal article" date="2019" name="Science">
        <title>Mutation of a bHLH transcription factor allowed almond domestication.</title>
        <authorList>
            <person name="Sanchez-Perez R."/>
            <person name="Pavan S."/>
            <person name="Mazzeo R."/>
            <person name="Moldovan C."/>
            <person name="Aiese Cigliano R."/>
            <person name="Del Cueto J."/>
            <person name="Ricciardi F."/>
            <person name="Lotti C."/>
            <person name="Ricciardi L."/>
            <person name="Dicenta F."/>
            <person name="Lopez-Marques R.L."/>
            <person name="Lindberg Moller B."/>
        </authorList>
    </citation>
    <scope>NUCLEOTIDE SEQUENCE</scope>
</reference>
<evidence type="ECO:0000256" key="1">
    <source>
        <dbReference type="ARBA" id="ARBA00022723"/>
    </source>
</evidence>
<dbReference type="SUPFAM" id="SSF48264">
    <property type="entry name" value="Cytochrome P450"/>
    <property type="match status" value="1"/>
</dbReference>
<comment type="cofactor">
    <cofactor evidence="3">
        <name>heme</name>
        <dbReference type="ChEBI" id="CHEBI:30413"/>
    </cofactor>
</comment>
<keyword evidence="3" id="KW-0349">Heme</keyword>
<keyword evidence="2 3" id="KW-0408">Iron</keyword>
<dbReference type="Pfam" id="PF00067">
    <property type="entry name" value="p450"/>
    <property type="match status" value="1"/>
</dbReference>
<dbReference type="InterPro" id="IPR001128">
    <property type="entry name" value="Cyt_P450"/>
</dbReference>
<feature type="binding site" description="axial binding residue" evidence="3">
    <location>
        <position position="87"/>
    </location>
    <ligand>
        <name>heme</name>
        <dbReference type="ChEBI" id="CHEBI:30413"/>
    </ligand>
    <ligandPart>
        <name>Fe</name>
        <dbReference type="ChEBI" id="CHEBI:18248"/>
    </ligandPart>
</feature>
<accession>A0A4Y1RY43</accession>